<accession>T0S915</accession>
<dbReference type="RefSeq" id="XP_008607223.1">
    <property type="nucleotide sequence ID" value="XM_008609001.1"/>
</dbReference>
<reference evidence="1 2" key="1">
    <citation type="submission" date="2012-04" db="EMBL/GenBank/DDBJ databases">
        <title>The Genome Sequence of Saprolegnia declina VS20.</title>
        <authorList>
            <consortium name="The Broad Institute Genome Sequencing Platform"/>
            <person name="Russ C."/>
            <person name="Nusbaum C."/>
            <person name="Tyler B."/>
            <person name="van West P."/>
            <person name="Dieguez-Uribeondo J."/>
            <person name="de Bruijn I."/>
            <person name="Tripathy S."/>
            <person name="Jiang R."/>
            <person name="Young S.K."/>
            <person name="Zeng Q."/>
            <person name="Gargeya S."/>
            <person name="Fitzgerald M."/>
            <person name="Haas B."/>
            <person name="Abouelleil A."/>
            <person name="Alvarado L."/>
            <person name="Arachchi H.M."/>
            <person name="Berlin A."/>
            <person name="Chapman S.B."/>
            <person name="Goldberg J."/>
            <person name="Griggs A."/>
            <person name="Gujja S."/>
            <person name="Hansen M."/>
            <person name="Howarth C."/>
            <person name="Imamovic A."/>
            <person name="Larimer J."/>
            <person name="McCowen C."/>
            <person name="Montmayeur A."/>
            <person name="Murphy C."/>
            <person name="Neiman D."/>
            <person name="Pearson M."/>
            <person name="Priest M."/>
            <person name="Roberts A."/>
            <person name="Saif S."/>
            <person name="Shea T."/>
            <person name="Sisk P."/>
            <person name="Sykes S."/>
            <person name="Wortman J."/>
            <person name="Nusbaum C."/>
            <person name="Birren B."/>
        </authorList>
    </citation>
    <scope>NUCLEOTIDE SEQUENCE [LARGE SCALE GENOMIC DNA]</scope>
    <source>
        <strain evidence="1 2">VS20</strain>
    </source>
</reference>
<organism evidence="1 2">
    <name type="scientific">Saprolegnia diclina (strain VS20)</name>
    <dbReference type="NCBI Taxonomy" id="1156394"/>
    <lineage>
        <taxon>Eukaryota</taxon>
        <taxon>Sar</taxon>
        <taxon>Stramenopiles</taxon>
        <taxon>Oomycota</taxon>
        <taxon>Saprolegniomycetes</taxon>
        <taxon>Saprolegniales</taxon>
        <taxon>Saprolegniaceae</taxon>
        <taxon>Saprolegnia</taxon>
    </lineage>
</organism>
<dbReference type="VEuPathDB" id="FungiDB:SDRG_03368"/>
<dbReference type="AlphaFoldDB" id="T0S915"/>
<dbReference type="Proteomes" id="UP000030762">
    <property type="component" value="Unassembled WGS sequence"/>
</dbReference>
<dbReference type="GeneID" id="19944095"/>
<dbReference type="InParanoid" id="T0S915"/>
<proteinExistence type="predicted"/>
<protein>
    <submittedName>
        <fullName evidence="1">Uncharacterized protein</fullName>
    </submittedName>
</protein>
<dbReference type="EMBL" id="JH767139">
    <property type="protein sequence ID" value="EQC39162.1"/>
    <property type="molecule type" value="Genomic_DNA"/>
</dbReference>
<evidence type="ECO:0000313" key="2">
    <source>
        <dbReference type="Proteomes" id="UP000030762"/>
    </source>
</evidence>
<name>T0S915_SAPDV</name>
<evidence type="ECO:0000313" key="1">
    <source>
        <dbReference type="EMBL" id="EQC39162.1"/>
    </source>
</evidence>
<keyword evidence="2" id="KW-1185">Reference proteome</keyword>
<gene>
    <name evidence="1" type="ORF">SDRG_03368</name>
</gene>
<sequence>MTKQPAYDLAQVQARVSGMTSPMSFEKVMTLSNGWTTDVPLPAQAELIRISKLSSDGFVVDANSALAFLTPSGSAAMEIEHLLDAANVDRTSEVCSVADGNYVLTRCGFKAVLHALDNEPLETFYNRVCALREITTAHNAMLNANMTPSIKPEIVLLAASPIHQDSGMAGARIDDPILLDSDDEPILLDSDDVLLAASPIHQDSGMAGARIDNPILLDSDDDDDVVMDDGHSDDTAVVIDCEAVTIDEASSLASPAVAKSASNDVPASGFGALGVVTWSALELETFHAINVDVCGVEDALNEAADDVGANDAASRNAALARVHDLQHTLAPLYAQRDDALVALYRGEPSLRARIDVWNQLQLPDIPDLTHGAFRRLRAIAIGLAKRASPHSPSAMAALLRDQQSELMRLLVVCRRLRSPLLWTKGPSVFC</sequence>